<evidence type="ECO:0000313" key="3">
    <source>
        <dbReference type="Proteomes" id="UP000326268"/>
    </source>
</evidence>
<evidence type="ECO:0000313" key="2">
    <source>
        <dbReference type="EMBL" id="KAE8357926.1"/>
    </source>
</evidence>
<accession>A0A5N6ZLS7</accession>
<dbReference type="Proteomes" id="UP000326268">
    <property type="component" value="Unassembled WGS sequence"/>
</dbReference>
<organism evidence="2 3">
    <name type="scientific">Aspergillus caelatus</name>
    <dbReference type="NCBI Taxonomy" id="61420"/>
    <lineage>
        <taxon>Eukaryota</taxon>
        <taxon>Fungi</taxon>
        <taxon>Dikarya</taxon>
        <taxon>Ascomycota</taxon>
        <taxon>Pezizomycotina</taxon>
        <taxon>Eurotiomycetes</taxon>
        <taxon>Eurotiomycetidae</taxon>
        <taxon>Eurotiales</taxon>
        <taxon>Aspergillaceae</taxon>
        <taxon>Aspergillus</taxon>
        <taxon>Aspergillus subgen. Circumdati</taxon>
    </lineage>
</organism>
<protein>
    <submittedName>
        <fullName evidence="2">Uncharacterized protein</fullName>
    </submittedName>
</protein>
<feature type="transmembrane region" description="Helical" evidence="1">
    <location>
        <begin position="20"/>
        <end position="46"/>
    </location>
</feature>
<sequence>MNSAGILAPNLRVEKGQNHLIIGIGLQFPYIFCPFFFLLFFWFFCFRIPKAEKESRRIDFRRAIPVPVSDLG</sequence>
<reference evidence="2 3" key="1">
    <citation type="submission" date="2019-04" db="EMBL/GenBank/DDBJ databases">
        <title>Friends and foes A comparative genomics studyof 23 Aspergillus species from section Flavi.</title>
        <authorList>
            <consortium name="DOE Joint Genome Institute"/>
            <person name="Kjaerbolling I."/>
            <person name="Vesth T."/>
            <person name="Frisvad J.C."/>
            <person name="Nybo J.L."/>
            <person name="Theobald S."/>
            <person name="Kildgaard S."/>
            <person name="Isbrandt T."/>
            <person name="Kuo A."/>
            <person name="Sato A."/>
            <person name="Lyhne E.K."/>
            <person name="Kogle M.E."/>
            <person name="Wiebenga A."/>
            <person name="Kun R.S."/>
            <person name="Lubbers R.J."/>
            <person name="Makela M.R."/>
            <person name="Barry K."/>
            <person name="Chovatia M."/>
            <person name="Clum A."/>
            <person name="Daum C."/>
            <person name="Haridas S."/>
            <person name="He G."/>
            <person name="LaButti K."/>
            <person name="Lipzen A."/>
            <person name="Mondo S."/>
            <person name="Riley R."/>
            <person name="Salamov A."/>
            <person name="Simmons B.A."/>
            <person name="Magnuson J.K."/>
            <person name="Henrissat B."/>
            <person name="Mortensen U.H."/>
            <person name="Larsen T.O."/>
            <person name="Devries R.P."/>
            <person name="Grigoriev I.V."/>
            <person name="Machida M."/>
            <person name="Baker S.E."/>
            <person name="Andersen M.R."/>
        </authorList>
    </citation>
    <scope>NUCLEOTIDE SEQUENCE [LARGE SCALE GENOMIC DNA]</scope>
    <source>
        <strain evidence="2 3">CBS 763.97</strain>
    </source>
</reference>
<dbReference type="EMBL" id="ML737946">
    <property type="protein sequence ID" value="KAE8357926.1"/>
    <property type="molecule type" value="Genomic_DNA"/>
</dbReference>
<gene>
    <name evidence="2" type="ORF">BDV27DRAFT_138500</name>
</gene>
<keyword evidence="3" id="KW-1185">Reference proteome</keyword>
<dbReference type="RefSeq" id="XP_031921007.1">
    <property type="nucleotide sequence ID" value="XM_032069253.1"/>
</dbReference>
<keyword evidence="1" id="KW-1133">Transmembrane helix</keyword>
<dbReference type="GeneID" id="43653699"/>
<keyword evidence="1" id="KW-0812">Transmembrane</keyword>
<evidence type="ECO:0000256" key="1">
    <source>
        <dbReference type="SAM" id="Phobius"/>
    </source>
</evidence>
<dbReference type="AlphaFoldDB" id="A0A5N6ZLS7"/>
<keyword evidence="1" id="KW-0472">Membrane</keyword>
<name>A0A5N6ZLS7_9EURO</name>
<proteinExistence type="predicted"/>